<evidence type="ECO:0000313" key="3">
    <source>
        <dbReference type="Proteomes" id="UP000324758"/>
    </source>
</evidence>
<dbReference type="OrthoDB" id="8256312at2"/>
<evidence type="ECO:0000256" key="1">
    <source>
        <dbReference type="SAM" id="MobiDB-lite"/>
    </source>
</evidence>
<feature type="region of interest" description="Disordered" evidence="1">
    <location>
        <begin position="1"/>
        <end position="20"/>
    </location>
</feature>
<name>A0A5D3KA99_9BRAD</name>
<keyword evidence="3" id="KW-1185">Reference proteome</keyword>
<proteinExistence type="predicted"/>
<dbReference type="Proteomes" id="UP000324758">
    <property type="component" value="Unassembled WGS sequence"/>
</dbReference>
<gene>
    <name evidence="2" type="ORF">FXB40_35635</name>
</gene>
<accession>A0A5D3KA99</accession>
<protein>
    <submittedName>
        <fullName evidence="2">Uncharacterized protein</fullName>
    </submittedName>
</protein>
<dbReference type="EMBL" id="VSSS01000061">
    <property type="protein sequence ID" value="TYL89243.1"/>
    <property type="molecule type" value="Genomic_DNA"/>
</dbReference>
<reference evidence="2 3" key="1">
    <citation type="submission" date="2019-08" db="EMBL/GenBank/DDBJ databases">
        <title>Bradyrhizobium hipponensis sp. nov., a rhizobium isolated from a Lupinus angustifolius root nodule in Tunisia.</title>
        <authorList>
            <person name="Off K."/>
            <person name="Rejili M."/>
            <person name="Mars M."/>
            <person name="Brachmann A."/>
            <person name="Marin M."/>
        </authorList>
    </citation>
    <scope>NUCLEOTIDE SEQUENCE [LARGE SCALE GENOMIC DNA]</scope>
    <source>
        <strain evidence="2 3">CTAW71</strain>
    </source>
</reference>
<dbReference type="AlphaFoldDB" id="A0A5D3KA99"/>
<evidence type="ECO:0000313" key="2">
    <source>
        <dbReference type="EMBL" id="TYL89243.1"/>
    </source>
</evidence>
<sequence>MKLARERVSLHASLRAQRSNPESLRGKILDCFAAPAMTESTYPSLNSACKNSTTAFRDSAAVAGLPPTCGLSSTQVSL</sequence>
<comment type="caution">
    <text evidence="2">The sequence shown here is derived from an EMBL/GenBank/DDBJ whole genome shotgun (WGS) entry which is preliminary data.</text>
</comment>
<organism evidence="2 3">
    <name type="scientific">Bradyrhizobium rifense</name>
    <dbReference type="NCBI Taxonomy" id="515499"/>
    <lineage>
        <taxon>Bacteria</taxon>
        <taxon>Pseudomonadati</taxon>
        <taxon>Pseudomonadota</taxon>
        <taxon>Alphaproteobacteria</taxon>
        <taxon>Hyphomicrobiales</taxon>
        <taxon>Nitrobacteraceae</taxon>
        <taxon>Bradyrhizobium</taxon>
    </lineage>
</organism>